<dbReference type="EMBL" id="DS995906">
    <property type="protein sequence ID" value="EEA19170.1"/>
    <property type="molecule type" value="Genomic_DNA"/>
</dbReference>
<dbReference type="PROSITE" id="PS00463">
    <property type="entry name" value="ZN2_CY6_FUNGAL_1"/>
    <property type="match status" value="1"/>
</dbReference>
<evidence type="ECO:0000313" key="7">
    <source>
        <dbReference type="EMBL" id="EEA19170.1"/>
    </source>
</evidence>
<dbReference type="Pfam" id="PF11951">
    <property type="entry name" value="Fungal_trans_2"/>
    <property type="match status" value="2"/>
</dbReference>
<evidence type="ECO:0000259" key="6">
    <source>
        <dbReference type="PROSITE" id="PS50048"/>
    </source>
</evidence>
<evidence type="ECO:0000256" key="4">
    <source>
        <dbReference type="ARBA" id="ARBA00023163"/>
    </source>
</evidence>
<dbReference type="Pfam" id="PF00172">
    <property type="entry name" value="Zn_clus"/>
    <property type="match status" value="1"/>
</dbReference>
<dbReference type="PhylomeDB" id="B6QW48"/>
<dbReference type="PROSITE" id="PS50048">
    <property type="entry name" value="ZN2_CY6_FUNGAL_2"/>
    <property type="match status" value="1"/>
</dbReference>
<dbReference type="InterPro" id="IPR021858">
    <property type="entry name" value="Fun_TF"/>
</dbReference>
<evidence type="ECO:0000256" key="2">
    <source>
        <dbReference type="ARBA" id="ARBA00023015"/>
    </source>
</evidence>
<comment type="subcellular location">
    <subcellularLocation>
        <location evidence="1">Nucleus</location>
    </subcellularLocation>
</comment>
<dbReference type="AlphaFoldDB" id="B6QW48"/>
<feature type="domain" description="Zn(2)-C6 fungal-type" evidence="6">
    <location>
        <begin position="12"/>
        <end position="42"/>
    </location>
</feature>
<evidence type="ECO:0000256" key="5">
    <source>
        <dbReference type="ARBA" id="ARBA00023242"/>
    </source>
</evidence>
<name>B6QW48_TALMQ</name>
<dbReference type="VEuPathDB" id="FungiDB:PMAA_014320"/>
<keyword evidence="2" id="KW-0805">Transcription regulation</keyword>
<evidence type="ECO:0000256" key="1">
    <source>
        <dbReference type="ARBA" id="ARBA00004123"/>
    </source>
</evidence>
<dbReference type="GO" id="GO:0000981">
    <property type="term" value="F:DNA-binding transcription factor activity, RNA polymerase II-specific"/>
    <property type="evidence" value="ECO:0007669"/>
    <property type="project" value="InterPro"/>
</dbReference>
<dbReference type="InterPro" id="IPR001138">
    <property type="entry name" value="Zn2Cys6_DnaBD"/>
</dbReference>
<dbReference type="InterPro" id="IPR036864">
    <property type="entry name" value="Zn2-C6_fun-type_DNA-bd_sf"/>
</dbReference>
<keyword evidence="8" id="KW-1185">Reference proteome</keyword>
<dbReference type="Gene3D" id="4.10.240.10">
    <property type="entry name" value="Zn(2)-C6 fungal-type DNA-binding domain"/>
    <property type="match status" value="1"/>
</dbReference>
<dbReference type="Proteomes" id="UP000001294">
    <property type="component" value="Unassembled WGS sequence"/>
</dbReference>
<protein>
    <recommendedName>
        <fullName evidence="6">Zn(2)-C6 fungal-type domain-containing protein</fullName>
    </recommendedName>
</protein>
<dbReference type="SUPFAM" id="SSF57701">
    <property type="entry name" value="Zn2/Cys6 DNA-binding domain"/>
    <property type="match status" value="1"/>
</dbReference>
<reference evidence="8" key="1">
    <citation type="journal article" date="2015" name="Genome Announc.">
        <title>Genome sequence of the AIDS-associated pathogen Penicillium marneffei (ATCC18224) and its near taxonomic relative Talaromyces stipitatus (ATCC10500).</title>
        <authorList>
            <person name="Nierman W.C."/>
            <person name="Fedorova-Abrams N.D."/>
            <person name="Andrianopoulos A."/>
        </authorList>
    </citation>
    <scope>NUCLEOTIDE SEQUENCE [LARGE SCALE GENOMIC DNA]</scope>
    <source>
        <strain evidence="8">ATCC 18224 / CBS 334.59 / QM 7333</strain>
    </source>
</reference>
<proteinExistence type="predicted"/>
<organism evidence="7 8">
    <name type="scientific">Talaromyces marneffei (strain ATCC 18224 / CBS 334.59 / QM 7333)</name>
    <name type="common">Penicillium marneffei</name>
    <dbReference type="NCBI Taxonomy" id="441960"/>
    <lineage>
        <taxon>Eukaryota</taxon>
        <taxon>Fungi</taxon>
        <taxon>Dikarya</taxon>
        <taxon>Ascomycota</taxon>
        <taxon>Pezizomycotina</taxon>
        <taxon>Eurotiomycetes</taxon>
        <taxon>Eurotiomycetidae</taxon>
        <taxon>Eurotiales</taxon>
        <taxon>Trichocomaceae</taxon>
        <taxon>Talaromyces</taxon>
        <taxon>Talaromyces sect. Talaromyces</taxon>
    </lineage>
</organism>
<dbReference type="SMART" id="SM00066">
    <property type="entry name" value="GAL4"/>
    <property type="match status" value="1"/>
</dbReference>
<accession>B6QW48</accession>
<dbReference type="HOGENOM" id="CLU_018449_2_0_1"/>
<dbReference type="GO" id="GO:0008270">
    <property type="term" value="F:zinc ion binding"/>
    <property type="evidence" value="ECO:0007669"/>
    <property type="project" value="InterPro"/>
</dbReference>
<dbReference type="GO" id="GO:0003677">
    <property type="term" value="F:DNA binding"/>
    <property type="evidence" value="ECO:0007669"/>
    <property type="project" value="UniProtKB-KW"/>
</dbReference>
<dbReference type="OrthoDB" id="4356994at2759"/>
<keyword evidence="4" id="KW-0804">Transcription</keyword>
<gene>
    <name evidence="7" type="ORF">PMAA_014320</name>
</gene>
<dbReference type="GO" id="GO:0005634">
    <property type="term" value="C:nucleus"/>
    <property type="evidence" value="ECO:0007669"/>
    <property type="project" value="UniProtKB-SubCell"/>
</dbReference>
<dbReference type="PANTHER" id="PTHR37534:SF46">
    <property type="entry name" value="ZN(II)2CYS6 TRANSCRIPTION FACTOR (EUROFUNG)"/>
    <property type="match status" value="1"/>
</dbReference>
<dbReference type="CDD" id="cd00067">
    <property type="entry name" value="GAL4"/>
    <property type="match status" value="1"/>
</dbReference>
<evidence type="ECO:0000256" key="3">
    <source>
        <dbReference type="ARBA" id="ARBA00023125"/>
    </source>
</evidence>
<keyword evidence="3" id="KW-0238">DNA-binding</keyword>
<keyword evidence="5" id="KW-0539">Nucleus</keyword>
<evidence type="ECO:0000313" key="8">
    <source>
        <dbReference type="Proteomes" id="UP000001294"/>
    </source>
</evidence>
<sequence>MVRQLAKRSRTGCLTCRKRKIKCDETRIKCKQCIKHRFSCEWPAGPSGVTSKRRVSIQHALTDRHIACANSLILSQQDRRLLEYFPSSTVYGLYDFFEWGALQYLVRVIAPRSKLVTRMILALSASEMHKHSSINENYLLGKCGTDDGLMYYTQAVQELLEDLSAPTQGDEVDSKLATLIFMVHYELQFTGSIDRVQIHLRGFWALMSNHPIFEERHANHSQLNRRLILSCQLTGWALNLDIAATSFGASSSLLKSVLSSDNPAFSPMRLYQISRLGDHQLWGQPFSGDDMLADAELYRPVELGWQVMLARFDIWDLSVRGKPQNVESAESLSTLTHLLELRERYCDVLHIADEASKGRWTSNIEIITRFAAFYWANILFYYRMLKNDPSFSTSQNELHKEAISKLIRLLHYRHKQDSDHRKRGRVVWCYFIAAIQTPDPVHRDWLIEKLADVRDMSVECKQLWSMAHTMLGEVR</sequence>
<dbReference type="PANTHER" id="PTHR37534">
    <property type="entry name" value="TRANSCRIPTIONAL ACTIVATOR PROTEIN UGA3"/>
    <property type="match status" value="1"/>
</dbReference>